<sequence length="157" mass="16617">ALIGSDSCRCQRGGATVFGVGHLLGRDVEIAVVVEGVADRDDEQRDEAEDGEPPHVPDHRHADHHRQAGEDHAGAGVARHVDGAIAVQRAGVAALLHVVPGVQVVDDGREREVIGRRRRRGRPFQRAPAPGIAGEVAELVAVLDADEQLHQEGTDAG</sequence>
<feature type="compositionally biased region" description="Basic and acidic residues" evidence="1">
    <location>
        <begin position="52"/>
        <end position="73"/>
    </location>
</feature>
<dbReference type="AlphaFoldDB" id="A0A699UX91"/>
<feature type="non-terminal residue" evidence="2">
    <location>
        <position position="1"/>
    </location>
</feature>
<name>A0A699UX91_TANCI</name>
<proteinExistence type="predicted"/>
<organism evidence="2">
    <name type="scientific">Tanacetum cinerariifolium</name>
    <name type="common">Dalmatian daisy</name>
    <name type="synonym">Chrysanthemum cinerariifolium</name>
    <dbReference type="NCBI Taxonomy" id="118510"/>
    <lineage>
        <taxon>Eukaryota</taxon>
        <taxon>Viridiplantae</taxon>
        <taxon>Streptophyta</taxon>
        <taxon>Embryophyta</taxon>
        <taxon>Tracheophyta</taxon>
        <taxon>Spermatophyta</taxon>
        <taxon>Magnoliopsida</taxon>
        <taxon>eudicotyledons</taxon>
        <taxon>Gunneridae</taxon>
        <taxon>Pentapetalae</taxon>
        <taxon>asterids</taxon>
        <taxon>campanulids</taxon>
        <taxon>Asterales</taxon>
        <taxon>Asteraceae</taxon>
        <taxon>Asteroideae</taxon>
        <taxon>Anthemideae</taxon>
        <taxon>Anthemidinae</taxon>
        <taxon>Tanacetum</taxon>
    </lineage>
</organism>
<evidence type="ECO:0000313" key="2">
    <source>
        <dbReference type="EMBL" id="GFD26221.1"/>
    </source>
</evidence>
<gene>
    <name evidence="2" type="ORF">Tci_898190</name>
</gene>
<accession>A0A699UX91</accession>
<reference evidence="2" key="1">
    <citation type="journal article" date="2019" name="Sci. Rep.">
        <title>Draft genome of Tanacetum cinerariifolium, the natural source of mosquito coil.</title>
        <authorList>
            <person name="Yamashiro T."/>
            <person name="Shiraishi A."/>
            <person name="Satake H."/>
            <person name="Nakayama K."/>
        </authorList>
    </citation>
    <scope>NUCLEOTIDE SEQUENCE</scope>
</reference>
<protein>
    <submittedName>
        <fullName evidence="2">Uncharacterized protein</fullName>
    </submittedName>
</protein>
<feature type="non-terminal residue" evidence="2">
    <location>
        <position position="157"/>
    </location>
</feature>
<comment type="caution">
    <text evidence="2">The sequence shown here is derived from an EMBL/GenBank/DDBJ whole genome shotgun (WGS) entry which is preliminary data.</text>
</comment>
<evidence type="ECO:0000256" key="1">
    <source>
        <dbReference type="SAM" id="MobiDB-lite"/>
    </source>
</evidence>
<feature type="region of interest" description="Disordered" evidence="1">
    <location>
        <begin position="38"/>
        <end position="77"/>
    </location>
</feature>
<dbReference type="EMBL" id="BKCJ011366956">
    <property type="protein sequence ID" value="GFD26221.1"/>
    <property type="molecule type" value="Genomic_DNA"/>
</dbReference>